<reference evidence="1 2" key="1">
    <citation type="journal article" date="2012" name="PLoS ONE">
        <title>Edwardsiella comparative phylogenomics reveal the new intra/inter-species taxonomic relationships, virulence evolution and niche adaptation mechanisms.</title>
        <authorList>
            <person name="Yang M."/>
            <person name="Lv Y."/>
            <person name="Xiao J."/>
            <person name="Wu H."/>
            <person name="Zheng H."/>
            <person name="Liu Q."/>
            <person name="Zhang Y."/>
            <person name="Wang Q."/>
        </authorList>
    </citation>
    <scope>NUCLEOTIDE SEQUENCE [LARGE SCALE GENOMIC DNA]</scope>
    <source>
        <strain evidence="2">080813</strain>
    </source>
</reference>
<sequence length="44" mass="4934">MIYRQVGLFLCLPVARTDKSKAPVANLSPFAILRDRPAIIFAIF</sequence>
<dbReference type="EMBL" id="CP006664">
    <property type="protein sequence ID" value="AIJ06514.1"/>
    <property type="molecule type" value="Genomic_DNA"/>
</dbReference>
<evidence type="ECO:0000313" key="1">
    <source>
        <dbReference type="EMBL" id="AIJ06514.1"/>
    </source>
</evidence>
<name>A0A076LLI8_9GAMM</name>
<evidence type="ECO:0000313" key="2">
    <source>
        <dbReference type="Proteomes" id="UP000028681"/>
    </source>
</evidence>
<protein>
    <submittedName>
        <fullName evidence="1">Uncharacterized protein</fullName>
    </submittedName>
</protein>
<dbReference type="HOGENOM" id="CLU_3215551_0_0_6"/>
<organism evidence="1 2">
    <name type="scientific">Edwardsiella anguillarum ET080813</name>
    <dbReference type="NCBI Taxonomy" id="667120"/>
    <lineage>
        <taxon>Bacteria</taxon>
        <taxon>Pseudomonadati</taxon>
        <taxon>Pseudomonadota</taxon>
        <taxon>Gammaproteobacteria</taxon>
        <taxon>Enterobacterales</taxon>
        <taxon>Hafniaceae</taxon>
        <taxon>Edwardsiella</taxon>
    </lineage>
</organism>
<accession>A0A076LLI8</accession>
<gene>
    <name evidence="1" type="ORF">ETEE_0028</name>
</gene>
<dbReference type="AlphaFoldDB" id="A0A076LLI8"/>
<dbReference type="KEGG" id="ete:ETEE_0028"/>
<proteinExistence type="predicted"/>
<dbReference type="Proteomes" id="UP000028681">
    <property type="component" value="Chromosome"/>
</dbReference>